<name>A0A7W4V2J6_9MICO</name>
<evidence type="ECO:0000313" key="1">
    <source>
        <dbReference type="EMBL" id="MBB2975707.1"/>
    </source>
</evidence>
<accession>A0A7W4V2J6</accession>
<evidence type="ECO:0000313" key="2">
    <source>
        <dbReference type="Proteomes" id="UP000529310"/>
    </source>
</evidence>
<keyword evidence="2" id="KW-1185">Reference proteome</keyword>
<reference evidence="1 2" key="1">
    <citation type="submission" date="2020-08" db="EMBL/GenBank/DDBJ databases">
        <title>Sequencing the genomes of 1000 actinobacteria strains.</title>
        <authorList>
            <person name="Klenk H.-P."/>
        </authorList>
    </citation>
    <scope>NUCLEOTIDE SEQUENCE [LARGE SCALE GENOMIC DNA]</scope>
    <source>
        <strain evidence="1 2">DSM 27099</strain>
    </source>
</reference>
<dbReference type="Proteomes" id="UP000529310">
    <property type="component" value="Unassembled WGS sequence"/>
</dbReference>
<proteinExistence type="predicted"/>
<organism evidence="1 2">
    <name type="scientific">Microbacterium endophyticum</name>
    <dbReference type="NCBI Taxonomy" id="1526412"/>
    <lineage>
        <taxon>Bacteria</taxon>
        <taxon>Bacillati</taxon>
        <taxon>Actinomycetota</taxon>
        <taxon>Actinomycetes</taxon>
        <taxon>Micrococcales</taxon>
        <taxon>Microbacteriaceae</taxon>
        <taxon>Microbacterium</taxon>
    </lineage>
</organism>
<protein>
    <submittedName>
        <fullName evidence="1">Uncharacterized protein</fullName>
    </submittedName>
</protein>
<gene>
    <name evidence="1" type="ORF">FHX49_001274</name>
</gene>
<dbReference type="EMBL" id="JACHWQ010000003">
    <property type="protein sequence ID" value="MBB2975707.1"/>
    <property type="molecule type" value="Genomic_DNA"/>
</dbReference>
<comment type="caution">
    <text evidence="1">The sequence shown here is derived from an EMBL/GenBank/DDBJ whole genome shotgun (WGS) entry which is preliminary data.</text>
</comment>
<dbReference type="AlphaFoldDB" id="A0A7W4V2J6"/>
<sequence>MKEVWIVYHDSGPDNNILGVFDNPADAYEYQELVGPDYPKGALLTPFQVPWRSSDRQTTIQI</sequence>
<dbReference type="RefSeq" id="WP_165140922.1">
    <property type="nucleotide sequence ID" value="NZ_CP049255.1"/>
</dbReference>